<dbReference type="AlphaFoldDB" id="Q21PY8"/>
<dbReference type="eggNOG" id="ENOG502Z8R8">
    <property type="taxonomic scope" value="Bacteria"/>
</dbReference>
<evidence type="ECO:0000313" key="2">
    <source>
        <dbReference type="EMBL" id="ABD72157.1"/>
    </source>
</evidence>
<evidence type="ECO:0000256" key="1">
    <source>
        <dbReference type="SAM" id="MobiDB-lite"/>
    </source>
</evidence>
<dbReference type="KEGG" id="rfr:Rfer_4471"/>
<evidence type="ECO:0000313" key="3">
    <source>
        <dbReference type="Proteomes" id="UP000008332"/>
    </source>
</evidence>
<keyword evidence="2" id="KW-0614">Plasmid</keyword>
<protein>
    <submittedName>
        <fullName evidence="2">Uncharacterized protein</fullName>
    </submittedName>
</protein>
<dbReference type="RefSeq" id="WP_011458582.1">
    <property type="nucleotide sequence ID" value="NC_007901.1"/>
</dbReference>
<name>Q21PY8_ALBFT</name>
<dbReference type="EMBL" id="CP000268">
    <property type="protein sequence ID" value="ABD72157.1"/>
    <property type="molecule type" value="Genomic_DNA"/>
</dbReference>
<gene>
    <name evidence="2" type="ordered locus">Rfer_4471</name>
</gene>
<dbReference type="HOGENOM" id="CLU_280730_0_0_4"/>
<accession>Q21PY8</accession>
<organism evidence="2 3">
    <name type="scientific">Albidiferax ferrireducens (strain ATCC BAA-621 / DSM 15236 / T118)</name>
    <name type="common">Rhodoferax ferrireducens</name>
    <dbReference type="NCBI Taxonomy" id="338969"/>
    <lineage>
        <taxon>Bacteria</taxon>
        <taxon>Pseudomonadati</taxon>
        <taxon>Pseudomonadota</taxon>
        <taxon>Betaproteobacteria</taxon>
        <taxon>Burkholderiales</taxon>
        <taxon>Comamonadaceae</taxon>
        <taxon>Rhodoferax</taxon>
    </lineage>
</organism>
<keyword evidence="3" id="KW-1185">Reference proteome</keyword>
<dbReference type="OrthoDB" id="9147139at2"/>
<reference evidence="3" key="1">
    <citation type="submission" date="2006-02" db="EMBL/GenBank/DDBJ databases">
        <title>Complete sequence of plasmid 1 of Rhodoferax ferrireducens DSM 15236.</title>
        <authorList>
            <person name="Copeland A."/>
            <person name="Lucas S."/>
            <person name="Lapidus A."/>
            <person name="Barry K."/>
            <person name="Detter J.C."/>
            <person name="Glavina del Rio T."/>
            <person name="Hammon N."/>
            <person name="Israni S."/>
            <person name="Pitluck S."/>
            <person name="Brettin T."/>
            <person name="Bruce D."/>
            <person name="Han C."/>
            <person name="Tapia R."/>
            <person name="Gilna P."/>
            <person name="Kiss H."/>
            <person name="Schmutz J."/>
            <person name="Larimer F."/>
            <person name="Land M."/>
            <person name="Kyrpides N."/>
            <person name="Ivanova N."/>
            <person name="Richardson P."/>
        </authorList>
    </citation>
    <scope>NUCLEOTIDE SEQUENCE [LARGE SCALE GENOMIC DNA]</scope>
    <source>
        <strain evidence="3">ATCC BAA-621 / DSM 15236 / T118</strain>
        <plasmid evidence="3">Plasmid pDSM15236</plasmid>
    </source>
</reference>
<sequence>MIATILRGAQPSCLQRRPLDGRPFSCTLDDMSPTPSSQISLVNEDESPQFQRIASEDVLAPGYYWRLKNDFKVHDTRWSDHSFTLHARDVHLLVDIFEFEGAPHTAILLSHPRNGCNSTYRILIADFLTNFEPAKDAEAVRTDEQTQIMREVAAMQEEMAQAQENPLALPGVKAAVEEALEKFEREMVAEVAASQETQTKRTSDLRKIHRRAARRSTAAGNPLVARSVTISDQVGLMISGGINSEGLQELTVEARKRIAIAESTSKWLIARNDDIATKLKCLAPYYAEKGKVALARASKAIKYVKDITQGLNSLKLYTGDGVDVVSILEGASASTIEPLTLVQGKRYMDEELAVWVPVEDSFDWHSQRLFFEALKANPSLVDQVFPAPRCVVSMAVTSRSIEYSRETTAFQRVMNEINNRAVFLLVRDGQNIHVVYSSEPSHEAADRLFPTQSEIEGEFKGIDGTRIGLQDVAFGKSVENFNDLSLHYKRFLILLCGLDHRLKLFGEFYPPENGLQFMSIDFQQKFFLFLDDDNPARLLGENLEPVQDWISRCNKAVRSGSRVITSLDRNMRSASPQLQRMTSMEVDSDRLPAQMVVSREKGCHYISMPTSNGRSGDRGQANVWLDGPDNKDFKDWFLCMDLVRLETVQRYIYSRINRSGHISWLRAFKRAEAILLAEKADQAELRAALAKAALENGVLREGEVDEAIENAIATWRAAHRGADAPALTDTKALHELLSLMYPSDRIAKSTESMVDRLISDLGCEPLMLCRTGKNRLTLYVEATPDDKAPYASGVQWGWVKRVLIDVLKTKLSVASTSLVWLQKDKPNAMETLLREWPLLSSWIQEHHEPCPVRWLSDAKTAITSQAALLGDVLAKGRGAPVQSGLDETFTRELLWDAIDVYAKLSYYESVWTAVPVGVLQASAGKPVHFLYARVKTAHFVHRYGNPDQWSDYKSQVLLDDKHSAQRALQDAIEWTLIQTSEPIKKTAFRASQVNSTTPAGTKIESHESGGVKRKDRRDFFNRDSTTRAKRRAAGGAPLHHRATLDLSWSRSIESILGIAPHLRRKFYSDAKRFRWSDKNEQIKFEPQVPLHHLSPLIWNAEQGRSVANRYFSTTKTGN</sequence>
<feature type="region of interest" description="Disordered" evidence="1">
    <location>
        <begin position="994"/>
        <end position="1036"/>
    </location>
</feature>
<feature type="compositionally biased region" description="Basic and acidic residues" evidence="1">
    <location>
        <begin position="1003"/>
        <end position="1026"/>
    </location>
</feature>
<geneLocation type="plasmid" evidence="3">
    <name>pDSM15236</name>
</geneLocation>
<proteinExistence type="predicted"/>
<dbReference type="Proteomes" id="UP000008332">
    <property type="component" value="Plasmid unnamed1"/>
</dbReference>